<keyword evidence="5" id="KW-1185">Reference proteome</keyword>
<dbReference type="SUPFAM" id="SSF53850">
    <property type="entry name" value="Periplasmic binding protein-like II"/>
    <property type="match status" value="1"/>
</dbReference>
<reference evidence="4" key="1">
    <citation type="submission" date="2022-08" db="EMBL/GenBank/DDBJ databases">
        <title>Genome Sequence of the sulphate-reducing bacterium, Pseudodesulfovibrio portus JCM14722.</title>
        <authorList>
            <person name="Kondo R."/>
            <person name="Kataoka T."/>
        </authorList>
    </citation>
    <scope>NUCLEOTIDE SEQUENCE</scope>
    <source>
        <strain evidence="4">JCM 14722</strain>
    </source>
</reference>
<dbReference type="EMBL" id="AP026708">
    <property type="protein sequence ID" value="BDQ35227.1"/>
    <property type="molecule type" value="Genomic_DNA"/>
</dbReference>
<sequence>MPTLVVVHSDNTPPLSFKGMNFTPKGLVLDFWKAWSVQTGIGVTVVQTDWPNSLRMMREGTADVHGGLYYTESRDAFLDFSIPILKQKATLFVRADLDITDISDLRGRYVGVLEQGYSQSWLREHYPELKRKPYKNSRHMVEGARAGEVDGLLTEYATLVYQLGSTGQSRDFVPLQSLYEETLKAAVAQGRADLLELVDQGIRDMGEEQRRKIYERWIIPDDALPGWLWPAAGAGLIALIIGLAAVFSGGLRRE</sequence>
<dbReference type="InterPro" id="IPR001638">
    <property type="entry name" value="Solute-binding_3/MltF_N"/>
</dbReference>
<accession>A0ABM8AVE7</accession>
<dbReference type="Proteomes" id="UP001061361">
    <property type="component" value="Chromosome"/>
</dbReference>
<keyword evidence="2" id="KW-1133">Transmembrane helix</keyword>
<evidence type="ECO:0000259" key="3">
    <source>
        <dbReference type="SMART" id="SM00062"/>
    </source>
</evidence>
<protein>
    <recommendedName>
        <fullName evidence="3">Solute-binding protein family 3/N-terminal domain-containing protein</fullName>
    </recommendedName>
</protein>
<gene>
    <name evidence="4" type="ORF">JCM14722_27690</name>
</gene>
<evidence type="ECO:0000313" key="5">
    <source>
        <dbReference type="Proteomes" id="UP001061361"/>
    </source>
</evidence>
<feature type="domain" description="Solute-binding protein family 3/N-terminal" evidence="3">
    <location>
        <begin position="3"/>
        <end position="221"/>
    </location>
</feature>
<proteinExistence type="predicted"/>
<keyword evidence="2" id="KW-0472">Membrane</keyword>
<evidence type="ECO:0000313" key="4">
    <source>
        <dbReference type="EMBL" id="BDQ35227.1"/>
    </source>
</evidence>
<dbReference type="Gene3D" id="3.40.190.10">
    <property type="entry name" value="Periplasmic binding protein-like II"/>
    <property type="match status" value="2"/>
</dbReference>
<keyword evidence="1" id="KW-0732">Signal</keyword>
<dbReference type="Pfam" id="PF00497">
    <property type="entry name" value="SBP_bac_3"/>
    <property type="match status" value="1"/>
</dbReference>
<dbReference type="SMART" id="SM00062">
    <property type="entry name" value="PBPb"/>
    <property type="match status" value="1"/>
</dbReference>
<keyword evidence="2" id="KW-0812">Transmembrane</keyword>
<evidence type="ECO:0000256" key="1">
    <source>
        <dbReference type="ARBA" id="ARBA00022729"/>
    </source>
</evidence>
<dbReference type="PANTHER" id="PTHR35936">
    <property type="entry name" value="MEMBRANE-BOUND LYTIC MUREIN TRANSGLYCOSYLASE F"/>
    <property type="match status" value="1"/>
</dbReference>
<organism evidence="4 5">
    <name type="scientific">Pseudodesulfovibrio portus</name>
    <dbReference type="NCBI Taxonomy" id="231439"/>
    <lineage>
        <taxon>Bacteria</taxon>
        <taxon>Pseudomonadati</taxon>
        <taxon>Thermodesulfobacteriota</taxon>
        <taxon>Desulfovibrionia</taxon>
        <taxon>Desulfovibrionales</taxon>
        <taxon>Desulfovibrionaceae</taxon>
    </lineage>
</organism>
<feature type="transmembrane region" description="Helical" evidence="2">
    <location>
        <begin position="227"/>
        <end position="251"/>
    </location>
</feature>
<evidence type="ECO:0000256" key="2">
    <source>
        <dbReference type="SAM" id="Phobius"/>
    </source>
</evidence>
<name>A0ABM8AVE7_9BACT</name>